<sequence length="631" mass="71694">MKKINLRILALVILGLAGAILSYLIYDINKTEKSLAQSLLQKPMESAEVTLNGFFEPIEGELESIKEQAQLGILDSITPRFMNGYFGPVIKHYHQVSSMGLANTDGFEFDVLPSEDDMRNRVVWVDKWGNIEKWSSWDINADKNVIHEIDKWTDSLKHDPRVRPWFKGAIAADGAYINWTEPYIYNTTNEVGITASLAWKDKYSDKKHIIAYDLTLHDISEFTQNISISKHGKMFVLSSEGKFIGLPNDPAFDSKEERNNNILKSVSDVNVPAIQEAYTEWSRLNQADSSFEFVSQGDYWWGKLTYYELSPGNSLIVGVIVPEKDILSEVERTKRIIIGGFLFVLILTGFVLYSYGQSKKANRALAAKNKEIEHQKLLIQEKSQEITDSIIYAKRIQSAILPPDHEVKRLLPNSFILYKPKDIVAGDFYWLEEKDGHILIAAADCTGHGVPGAMVSVVCKNGLSRSVREYKELEPGRILDRTREIVIAEFEKSHEEVKDGMDIALCAIKGNTVKYAGAHNPLWIVRKGSDTVEEIKACKQPIGKFHVDKPFKTHEVVMNEGDTIYFFSDGYADQFGGEKGKKFKTGRFKKLVLSMQHESMKKQKKIIDQKFEKWKGDLEQLDDLCVIGIRF</sequence>
<dbReference type="Pfam" id="PF07228">
    <property type="entry name" value="SpoIIE"/>
    <property type="match status" value="1"/>
</dbReference>
<dbReference type="Gene3D" id="3.60.40.10">
    <property type="entry name" value="PPM-type phosphatase domain"/>
    <property type="match status" value="1"/>
</dbReference>
<keyword evidence="2" id="KW-1133">Transmembrane helix</keyword>
<evidence type="ECO:0000256" key="2">
    <source>
        <dbReference type="SAM" id="Phobius"/>
    </source>
</evidence>
<feature type="transmembrane region" description="Helical" evidence="2">
    <location>
        <begin position="6"/>
        <end position="26"/>
    </location>
</feature>
<name>A0A916JMC5_9FLAO</name>
<dbReference type="Proteomes" id="UP000683507">
    <property type="component" value="Chromosome"/>
</dbReference>
<dbReference type="RefSeq" id="WP_258541800.1">
    <property type="nucleotide sequence ID" value="NZ_OU015584.1"/>
</dbReference>
<dbReference type="SMART" id="SM00331">
    <property type="entry name" value="PP2C_SIG"/>
    <property type="match status" value="1"/>
</dbReference>
<feature type="transmembrane region" description="Helical" evidence="2">
    <location>
        <begin position="336"/>
        <end position="355"/>
    </location>
</feature>
<dbReference type="InterPro" id="IPR052016">
    <property type="entry name" value="Bact_Sigma-Reg"/>
</dbReference>
<keyword evidence="2" id="KW-0472">Membrane</keyword>
<dbReference type="InterPro" id="IPR036457">
    <property type="entry name" value="PPM-type-like_dom_sf"/>
</dbReference>
<dbReference type="PANTHER" id="PTHR43156:SF9">
    <property type="entry name" value="HAMP DOMAIN-CONTAINING PROTEIN"/>
    <property type="match status" value="1"/>
</dbReference>
<dbReference type="AlphaFoldDB" id="A0A916JMC5"/>
<evidence type="ECO:0000313" key="5">
    <source>
        <dbReference type="Proteomes" id="UP000683507"/>
    </source>
</evidence>
<dbReference type="EMBL" id="OU015584">
    <property type="protein sequence ID" value="CAG5081349.1"/>
    <property type="molecule type" value="Genomic_DNA"/>
</dbReference>
<keyword evidence="1" id="KW-0378">Hydrolase</keyword>
<accession>A0A916JMC5</accession>
<dbReference type="Gene3D" id="3.30.450.20">
    <property type="entry name" value="PAS domain"/>
    <property type="match status" value="1"/>
</dbReference>
<reference evidence="4" key="1">
    <citation type="submission" date="2021-04" db="EMBL/GenBank/DDBJ databases">
        <authorList>
            <person name="Rodrigo-Torres L."/>
            <person name="Arahal R. D."/>
            <person name="Lucena T."/>
        </authorList>
    </citation>
    <scope>NUCLEOTIDE SEQUENCE</scope>
    <source>
        <strain evidence="4">AS29M-1</strain>
    </source>
</reference>
<dbReference type="PANTHER" id="PTHR43156">
    <property type="entry name" value="STAGE II SPORULATION PROTEIN E-RELATED"/>
    <property type="match status" value="1"/>
</dbReference>
<evidence type="ECO:0000313" key="4">
    <source>
        <dbReference type="EMBL" id="CAG5081349.1"/>
    </source>
</evidence>
<organism evidence="4 5">
    <name type="scientific">Parvicella tangerina</name>
    <dbReference type="NCBI Taxonomy" id="2829795"/>
    <lineage>
        <taxon>Bacteria</taxon>
        <taxon>Pseudomonadati</taxon>
        <taxon>Bacteroidota</taxon>
        <taxon>Flavobacteriia</taxon>
        <taxon>Flavobacteriales</taxon>
        <taxon>Parvicellaceae</taxon>
        <taxon>Parvicella</taxon>
    </lineage>
</organism>
<keyword evidence="2" id="KW-0812">Transmembrane</keyword>
<feature type="domain" description="PPM-type phosphatase" evidence="3">
    <location>
        <begin position="407"/>
        <end position="631"/>
    </location>
</feature>
<evidence type="ECO:0000256" key="1">
    <source>
        <dbReference type="ARBA" id="ARBA00022801"/>
    </source>
</evidence>
<dbReference type="InterPro" id="IPR001932">
    <property type="entry name" value="PPM-type_phosphatase-like_dom"/>
</dbReference>
<dbReference type="GO" id="GO:0016791">
    <property type="term" value="F:phosphatase activity"/>
    <property type="evidence" value="ECO:0007669"/>
    <property type="project" value="TreeGrafter"/>
</dbReference>
<dbReference type="InterPro" id="IPR029151">
    <property type="entry name" value="Sensor-like_sf"/>
</dbReference>
<keyword evidence="5" id="KW-1185">Reference proteome</keyword>
<proteinExistence type="predicted"/>
<dbReference type="KEGG" id="ptan:CRYO30217_01603"/>
<protein>
    <recommendedName>
        <fullName evidence="3">PPM-type phosphatase domain-containing protein</fullName>
    </recommendedName>
</protein>
<gene>
    <name evidence="4" type="ORF">CRYO30217_01603</name>
</gene>
<evidence type="ECO:0000259" key="3">
    <source>
        <dbReference type="SMART" id="SM00331"/>
    </source>
</evidence>
<dbReference type="SUPFAM" id="SSF103190">
    <property type="entry name" value="Sensory domain-like"/>
    <property type="match status" value="1"/>
</dbReference>